<dbReference type="Proteomes" id="UP001244341">
    <property type="component" value="Chromosome 6b"/>
</dbReference>
<dbReference type="EMBL" id="CP126213">
    <property type="protein sequence ID" value="WIA15429.1"/>
    <property type="molecule type" value="Genomic_DNA"/>
</dbReference>
<evidence type="ECO:0000313" key="1">
    <source>
        <dbReference type="EMBL" id="WIA15429.1"/>
    </source>
</evidence>
<accession>A0ABY8U1V0</accession>
<protein>
    <submittedName>
        <fullName evidence="1">Uncharacterized protein</fullName>
    </submittedName>
</protein>
<name>A0ABY8U1V0_TETOB</name>
<sequence>MTRKGGQLLSRVSYHCSGLFDHDAALVQAGNEFLAALQAAAVRMITAAAAGAVLPVPPRTVRRQIHGWGSAPEPPIVDVLGTGKRAIRAANAVAALVNYVKAVAAHEGEIQRTDYRVHSANETCTFKDTGACSCAGARQLLLWPKEVVLSQPKKLTLKDALLVLQHFSRKLQLLSSQAAAADPGDQLGAYVKLQPCAAFITAALSNLAEAAAGQKRKAGAAAEAVSTPR</sequence>
<keyword evidence="2" id="KW-1185">Reference proteome</keyword>
<proteinExistence type="predicted"/>
<organism evidence="1 2">
    <name type="scientific">Tetradesmus obliquus</name>
    <name type="common">Green alga</name>
    <name type="synonym">Acutodesmus obliquus</name>
    <dbReference type="NCBI Taxonomy" id="3088"/>
    <lineage>
        <taxon>Eukaryota</taxon>
        <taxon>Viridiplantae</taxon>
        <taxon>Chlorophyta</taxon>
        <taxon>core chlorophytes</taxon>
        <taxon>Chlorophyceae</taxon>
        <taxon>CS clade</taxon>
        <taxon>Sphaeropleales</taxon>
        <taxon>Scenedesmaceae</taxon>
        <taxon>Tetradesmus</taxon>
    </lineage>
</organism>
<reference evidence="1 2" key="1">
    <citation type="submission" date="2023-05" db="EMBL/GenBank/DDBJ databases">
        <title>A 100% complete, gapless, phased diploid assembly of the Scenedesmus obliquus UTEX 3031 genome.</title>
        <authorList>
            <person name="Biondi T.C."/>
            <person name="Hanschen E.R."/>
            <person name="Kwon T."/>
            <person name="Eng W."/>
            <person name="Kruse C.P.S."/>
            <person name="Koehler S.I."/>
            <person name="Kunde Y."/>
            <person name="Gleasner C.D."/>
            <person name="You Mak K.T."/>
            <person name="Polle J."/>
            <person name="Hovde B.T."/>
            <person name="Starkenburg S.R."/>
        </authorList>
    </citation>
    <scope>NUCLEOTIDE SEQUENCE [LARGE SCALE GENOMIC DNA]</scope>
    <source>
        <strain evidence="1 2">DOE0152z</strain>
    </source>
</reference>
<evidence type="ECO:0000313" key="2">
    <source>
        <dbReference type="Proteomes" id="UP001244341"/>
    </source>
</evidence>
<gene>
    <name evidence="1" type="ORF">OEZ85_002080</name>
</gene>